<dbReference type="InterPro" id="IPR051681">
    <property type="entry name" value="Ser/Thr_Kinases-Pseudokinases"/>
</dbReference>
<organism evidence="3 4">
    <name type="scientific">Klebsormidium nitens</name>
    <name type="common">Green alga</name>
    <name type="synonym">Ulothrix nitens</name>
    <dbReference type="NCBI Taxonomy" id="105231"/>
    <lineage>
        <taxon>Eukaryota</taxon>
        <taxon>Viridiplantae</taxon>
        <taxon>Streptophyta</taxon>
        <taxon>Klebsormidiophyceae</taxon>
        <taxon>Klebsormidiales</taxon>
        <taxon>Klebsormidiaceae</taxon>
        <taxon>Klebsormidium</taxon>
    </lineage>
</organism>
<dbReference type="PROSITE" id="PS50011">
    <property type="entry name" value="PROTEIN_KINASE_DOM"/>
    <property type="match status" value="1"/>
</dbReference>
<dbReference type="GO" id="GO:0004674">
    <property type="term" value="F:protein serine/threonine kinase activity"/>
    <property type="evidence" value="ECO:0000318"/>
    <property type="project" value="GO_Central"/>
</dbReference>
<dbReference type="GO" id="GO:0005524">
    <property type="term" value="F:ATP binding"/>
    <property type="evidence" value="ECO:0007669"/>
    <property type="project" value="InterPro"/>
</dbReference>
<keyword evidence="3" id="KW-0808">Transferase</keyword>
<dbReference type="OrthoDB" id="4062651at2759"/>
<dbReference type="InterPro" id="IPR008271">
    <property type="entry name" value="Ser/Thr_kinase_AS"/>
</dbReference>
<dbReference type="PRINTS" id="PR00109">
    <property type="entry name" value="TYRKINASE"/>
</dbReference>
<accession>A0A1Y1HLD9</accession>
<dbReference type="Gene3D" id="1.10.510.10">
    <property type="entry name" value="Transferase(Phosphotransferase) domain 1"/>
    <property type="match status" value="1"/>
</dbReference>
<protein>
    <submittedName>
        <fullName evidence="3">Protein kinase superfamily protein</fullName>
    </submittedName>
</protein>
<dbReference type="STRING" id="105231.A0A1Y1HLD9"/>
<dbReference type="Pfam" id="PF07714">
    <property type="entry name" value="PK_Tyr_Ser-Thr"/>
    <property type="match status" value="1"/>
</dbReference>
<dbReference type="InterPro" id="IPR001245">
    <property type="entry name" value="Ser-Thr/Tyr_kinase_cat_dom"/>
</dbReference>
<dbReference type="AlphaFoldDB" id="A0A1Y1HLD9"/>
<evidence type="ECO:0000256" key="1">
    <source>
        <dbReference type="SAM" id="MobiDB-lite"/>
    </source>
</evidence>
<dbReference type="OMA" id="IVIWECV"/>
<proteinExistence type="predicted"/>
<reference evidence="3 4" key="1">
    <citation type="journal article" date="2014" name="Nat. Commun.">
        <title>Klebsormidium flaccidum genome reveals primary factors for plant terrestrial adaptation.</title>
        <authorList>
            <person name="Hori K."/>
            <person name="Maruyama F."/>
            <person name="Fujisawa T."/>
            <person name="Togashi T."/>
            <person name="Yamamoto N."/>
            <person name="Seo M."/>
            <person name="Sato S."/>
            <person name="Yamada T."/>
            <person name="Mori H."/>
            <person name="Tajima N."/>
            <person name="Moriyama T."/>
            <person name="Ikeuchi M."/>
            <person name="Watanabe M."/>
            <person name="Wada H."/>
            <person name="Kobayashi K."/>
            <person name="Saito M."/>
            <person name="Masuda T."/>
            <person name="Sasaki-Sekimoto Y."/>
            <person name="Mashiguchi K."/>
            <person name="Awai K."/>
            <person name="Shimojima M."/>
            <person name="Masuda S."/>
            <person name="Iwai M."/>
            <person name="Nobusawa T."/>
            <person name="Narise T."/>
            <person name="Kondo S."/>
            <person name="Saito H."/>
            <person name="Sato R."/>
            <person name="Murakawa M."/>
            <person name="Ihara Y."/>
            <person name="Oshima-Yamada Y."/>
            <person name="Ohtaka K."/>
            <person name="Satoh M."/>
            <person name="Sonobe K."/>
            <person name="Ishii M."/>
            <person name="Ohtani R."/>
            <person name="Kanamori-Sato M."/>
            <person name="Honoki R."/>
            <person name="Miyazaki D."/>
            <person name="Mochizuki H."/>
            <person name="Umetsu J."/>
            <person name="Higashi K."/>
            <person name="Shibata D."/>
            <person name="Kamiya Y."/>
            <person name="Sato N."/>
            <person name="Nakamura Y."/>
            <person name="Tabata S."/>
            <person name="Ida S."/>
            <person name="Kurokawa K."/>
            <person name="Ohta H."/>
        </authorList>
    </citation>
    <scope>NUCLEOTIDE SEQUENCE [LARGE SCALE GENOMIC DNA]</scope>
    <source>
        <strain evidence="3 4">NIES-2285</strain>
    </source>
</reference>
<name>A0A1Y1HLD9_KLENI</name>
<dbReference type="SUPFAM" id="SSF56112">
    <property type="entry name" value="Protein kinase-like (PK-like)"/>
    <property type="match status" value="1"/>
</dbReference>
<gene>
    <name evidence="3" type="ORF">KFL_000030680</name>
</gene>
<dbReference type="Gene3D" id="3.30.200.20">
    <property type="entry name" value="Phosphorylase Kinase, domain 1"/>
    <property type="match status" value="1"/>
</dbReference>
<sequence>MSPDREPSPTSVIPSARKDNGLKRDTNLTALSAKSLPAFAGDFIISPRDGPAKGEGELAPQGLVRADLASLSTLDRRAHLETGPAENGVQVLGLGKAWNIDLDAVMCMNLIASGAFGSVYYGRYREKEVAVKILNPPSEVSDAVMKELADSFQSEVGVWHGLSHPNIVQFYGASAGTVKTAVKGVEGQKPGAPVWAIVTEYLSGGTIKDLLKKQRRHPWKVVVSIARGIASGLEYLHSQGIVHRDIKSDNLLLDSHKNVKIADFGVARIEAANPVDMTSETGTVRWMAPEIIDHQPYTKKVDVYSFGIVLWELCTGDHPFRELTMLQLAYQVVNKGLRPRIPEYVPKELGALMRRCWDQEASRRPDFADVIKELDRIDRGLGEEKDTRAPLQKLFGACFGGGK</sequence>
<dbReference type="SMART" id="SM00220">
    <property type="entry name" value="S_TKc"/>
    <property type="match status" value="1"/>
</dbReference>
<feature type="domain" description="Protein kinase" evidence="2">
    <location>
        <begin position="105"/>
        <end position="377"/>
    </location>
</feature>
<dbReference type="EMBL" id="DF236952">
    <property type="protein sequence ID" value="GAQ77791.1"/>
    <property type="molecule type" value="Genomic_DNA"/>
</dbReference>
<dbReference type="Proteomes" id="UP000054558">
    <property type="component" value="Unassembled WGS sequence"/>
</dbReference>
<dbReference type="InterPro" id="IPR011009">
    <property type="entry name" value="Kinase-like_dom_sf"/>
</dbReference>
<feature type="region of interest" description="Disordered" evidence="1">
    <location>
        <begin position="1"/>
        <end position="24"/>
    </location>
</feature>
<evidence type="ECO:0000313" key="3">
    <source>
        <dbReference type="EMBL" id="GAQ77791.1"/>
    </source>
</evidence>
<keyword evidence="3" id="KW-0418">Kinase</keyword>
<dbReference type="PANTHER" id="PTHR44329">
    <property type="entry name" value="SERINE/THREONINE-PROTEIN KINASE TNNI3K-RELATED"/>
    <property type="match status" value="1"/>
</dbReference>
<dbReference type="GO" id="GO:0007165">
    <property type="term" value="P:signal transduction"/>
    <property type="evidence" value="ECO:0000318"/>
    <property type="project" value="GO_Central"/>
</dbReference>
<dbReference type="PANTHER" id="PTHR44329:SF272">
    <property type="entry name" value="PROTEIN KINASE SUPERFAMILY PROTEIN"/>
    <property type="match status" value="1"/>
</dbReference>
<dbReference type="InterPro" id="IPR000719">
    <property type="entry name" value="Prot_kinase_dom"/>
</dbReference>
<dbReference type="PROSITE" id="PS00108">
    <property type="entry name" value="PROTEIN_KINASE_ST"/>
    <property type="match status" value="1"/>
</dbReference>
<evidence type="ECO:0000259" key="2">
    <source>
        <dbReference type="PROSITE" id="PS50011"/>
    </source>
</evidence>
<evidence type="ECO:0000313" key="4">
    <source>
        <dbReference type="Proteomes" id="UP000054558"/>
    </source>
</evidence>
<dbReference type="CDD" id="cd13999">
    <property type="entry name" value="STKc_MAP3K-like"/>
    <property type="match status" value="1"/>
</dbReference>
<keyword evidence="4" id="KW-1185">Reference proteome</keyword>